<gene>
    <name evidence="1" type="ORF">CEUR00632_LOCUS14487</name>
</gene>
<name>A0A7R9VM47_9CHLO</name>
<accession>A0A7R9VM47</accession>
<reference evidence="1" key="1">
    <citation type="submission" date="2021-01" db="EMBL/GenBank/DDBJ databases">
        <authorList>
            <person name="Corre E."/>
            <person name="Pelletier E."/>
            <person name="Niang G."/>
            <person name="Scheremetjew M."/>
            <person name="Finn R."/>
            <person name="Kale V."/>
            <person name="Holt S."/>
            <person name="Cochrane G."/>
            <person name="Meng A."/>
            <person name="Brown T."/>
            <person name="Cohen L."/>
        </authorList>
    </citation>
    <scope>NUCLEOTIDE SEQUENCE</scope>
    <source>
        <strain evidence="1">CCMP219</strain>
    </source>
</reference>
<proteinExistence type="predicted"/>
<dbReference type="AlphaFoldDB" id="A0A7R9VM47"/>
<sequence length="235" mass="25794">MPLTLRLAAAGGAAAAAPSCKRARSSAATRQCRGWHGGGLVVAKCVPFGTPQKRRADGLGAVPRRAVSAAAAARPPLDGVFFASAAAPNGGLFPELDRQFDEIDRQFAEMNRQMDRELADVFGRTDAMVQQQRERTQQLREGALREARERTPNVAIERYEDRGDGRYMYYESIQVRRVGGWVGRNTLRFGGSRCGRREIQGRALYRLASSTLASCGAETRVGVVHMHQQLMAMNE</sequence>
<organism evidence="1">
    <name type="scientific">Chlamydomonas euryale</name>
    <dbReference type="NCBI Taxonomy" id="1486919"/>
    <lineage>
        <taxon>Eukaryota</taxon>
        <taxon>Viridiplantae</taxon>
        <taxon>Chlorophyta</taxon>
        <taxon>core chlorophytes</taxon>
        <taxon>Chlorophyceae</taxon>
        <taxon>CS clade</taxon>
        <taxon>Chlamydomonadales</taxon>
        <taxon>Chlamydomonadaceae</taxon>
        <taxon>Chlamydomonas</taxon>
    </lineage>
</organism>
<dbReference type="EMBL" id="HBEC01031267">
    <property type="protein sequence ID" value="CAD8298299.1"/>
    <property type="molecule type" value="Transcribed_RNA"/>
</dbReference>
<evidence type="ECO:0000313" key="1">
    <source>
        <dbReference type="EMBL" id="CAD8298299.1"/>
    </source>
</evidence>
<protein>
    <submittedName>
        <fullName evidence="1">Uncharacterized protein</fullName>
    </submittedName>
</protein>